<organism evidence="2 3">
    <name type="scientific">Devosia pacifica</name>
    <dbReference type="NCBI Taxonomy" id="1335967"/>
    <lineage>
        <taxon>Bacteria</taxon>
        <taxon>Pseudomonadati</taxon>
        <taxon>Pseudomonadota</taxon>
        <taxon>Alphaproteobacteria</taxon>
        <taxon>Hyphomicrobiales</taxon>
        <taxon>Devosiaceae</taxon>
        <taxon>Devosia</taxon>
    </lineage>
</organism>
<evidence type="ECO:0000256" key="1">
    <source>
        <dbReference type="SAM" id="Phobius"/>
    </source>
</evidence>
<keyword evidence="1" id="KW-0472">Membrane</keyword>
<keyword evidence="1" id="KW-1133">Transmembrane helix</keyword>
<evidence type="ECO:0000313" key="3">
    <source>
        <dbReference type="Proteomes" id="UP000646579"/>
    </source>
</evidence>
<dbReference type="RefSeq" id="WP_189426551.1">
    <property type="nucleotide sequence ID" value="NZ_BMZE01000003.1"/>
</dbReference>
<protein>
    <submittedName>
        <fullName evidence="2">Uncharacterized protein</fullName>
    </submittedName>
</protein>
<keyword evidence="1" id="KW-0812">Transmembrane</keyword>
<dbReference type="Pfam" id="PF19911">
    <property type="entry name" value="DUF6384"/>
    <property type="match status" value="1"/>
</dbReference>
<dbReference type="AlphaFoldDB" id="A0A918SC34"/>
<name>A0A918SC34_9HYPH</name>
<proteinExistence type="predicted"/>
<feature type="transmembrane region" description="Helical" evidence="1">
    <location>
        <begin position="104"/>
        <end position="122"/>
    </location>
</feature>
<gene>
    <name evidence="2" type="ORF">GCM10007989_30210</name>
</gene>
<keyword evidence="3" id="KW-1185">Reference proteome</keyword>
<accession>A0A918SC34</accession>
<comment type="caution">
    <text evidence="2">The sequence shown here is derived from an EMBL/GenBank/DDBJ whole genome shotgun (WGS) entry which is preliminary data.</text>
</comment>
<sequence>MNETTAAKGAPLDDVMLAMDVVDTLRHRRDLAIRELDGKTREEQLIERLRKIYHEQGIEVPDHILREGVSALAESRFVYTPPERSLKTRLAELYVSRARWWRPLVGIAGVLFAVIVGFFFIYQPYQAAQRESARLELAEHLPEEMDALYQTIYEETKVQQAVVQAEDLRTLGKAYAQEGDRQGAQQIVERMTTLRDRLRQEYRLELVNRPGEETGIWTFPDSNTDATNYYLVVEPVGLDGEIQQLPIVNEETGDTELVEKFAVRVPERVYRSVREDKADDGILQMREIGRKSYGFLDVEYAVPVLGGTLTQW</sequence>
<evidence type="ECO:0000313" key="2">
    <source>
        <dbReference type="EMBL" id="GHA32101.1"/>
    </source>
</evidence>
<dbReference type="EMBL" id="BMZE01000003">
    <property type="protein sequence ID" value="GHA32101.1"/>
    <property type="molecule type" value="Genomic_DNA"/>
</dbReference>
<reference evidence="2" key="2">
    <citation type="submission" date="2020-09" db="EMBL/GenBank/DDBJ databases">
        <authorList>
            <person name="Sun Q."/>
            <person name="Kim S."/>
        </authorList>
    </citation>
    <scope>NUCLEOTIDE SEQUENCE</scope>
    <source>
        <strain evidence="2">KCTC 32437</strain>
    </source>
</reference>
<dbReference type="Proteomes" id="UP000646579">
    <property type="component" value="Unassembled WGS sequence"/>
</dbReference>
<dbReference type="InterPro" id="IPR045964">
    <property type="entry name" value="DUF6384"/>
</dbReference>
<reference evidence="2" key="1">
    <citation type="journal article" date="2014" name="Int. J. Syst. Evol. Microbiol.">
        <title>Complete genome sequence of Corynebacterium casei LMG S-19264T (=DSM 44701T), isolated from a smear-ripened cheese.</title>
        <authorList>
            <consortium name="US DOE Joint Genome Institute (JGI-PGF)"/>
            <person name="Walter F."/>
            <person name="Albersmeier A."/>
            <person name="Kalinowski J."/>
            <person name="Ruckert C."/>
        </authorList>
    </citation>
    <scope>NUCLEOTIDE SEQUENCE</scope>
    <source>
        <strain evidence="2">KCTC 32437</strain>
    </source>
</reference>